<reference evidence="2" key="1">
    <citation type="submission" date="2017-09" db="EMBL/GenBank/DDBJ databases">
        <title>Depth-based differentiation of microbial function through sediment-hosted aquifers and enrichment of novel symbionts in the deep terrestrial subsurface.</title>
        <authorList>
            <person name="Probst A.J."/>
            <person name="Ladd B."/>
            <person name="Jarett J.K."/>
            <person name="Geller-Mcgrath D.E."/>
            <person name="Sieber C.M.K."/>
            <person name="Emerson J.B."/>
            <person name="Anantharaman K."/>
            <person name="Thomas B.C."/>
            <person name="Malmstrom R."/>
            <person name="Stieglmeier M."/>
            <person name="Klingl A."/>
            <person name="Woyke T."/>
            <person name="Ryan C.M."/>
            <person name="Banfield J.F."/>
        </authorList>
    </citation>
    <scope>NUCLEOTIDE SEQUENCE [LARGE SCALE GENOMIC DNA]</scope>
</reference>
<protein>
    <submittedName>
        <fullName evidence="1">Uncharacterized protein</fullName>
    </submittedName>
</protein>
<evidence type="ECO:0000313" key="2">
    <source>
        <dbReference type="Proteomes" id="UP000228756"/>
    </source>
</evidence>
<gene>
    <name evidence="1" type="ORF">COU42_02085</name>
</gene>
<sequence>MGDENLTTTGTGTLAKLNLTDLTNQIVLDSDGTYTGTITMATLSGSSKTWTLPNASGTVALGTGTASYAVYWSDVNTLTAEQYLSLSRGGTAAGLTASNGGIVYSDASALAILAPGTSGRALLSGGAGAPTWFAPTAGSVVFAGASGILAQDNSNFFWDDTNDRLGIGT</sequence>
<dbReference type="Proteomes" id="UP000228756">
    <property type="component" value="Unassembled WGS sequence"/>
</dbReference>
<dbReference type="EMBL" id="PFCJ01000020">
    <property type="protein sequence ID" value="PIR72190.1"/>
    <property type="molecule type" value="Genomic_DNA"/>
</dbReference>
<accession>A0A2M6NRQ1</accession>
<evidence type="ECO:0000313" key="1">
    <source>
        <dbReference type="EMBL" id="PIR72190.1"/>
    </source>
</evidence>
<proteinExistence type="predicted"/>
<name>A0A2M6NRQ1_9BACT</name>
<feature type="non-terminal residue" evidence="1">
    <location>
        <position position="169"/>
    </location>
</feature>
<dbReference type="AlphaFoldDB" id="A0A2M6NRQ1"/>
<comment type="caution">
    <text evidence="1">The sequence shown here is derived from an EMBL/GenBank/DDBJ whole genome shotgun (WGS) entry which is preliminary data.</text>
</comment>
<organism evidence="1 2">
    <name type="scientific">Candidatus Nealsonbacteria bacterium CG10_big_fil_rev_8_21_14_0_10_36_24</name>
    <dbReference type="NCBI Taxonomy" id="1974710"/>
    <lineage>
        <taxon>Bacteria</taxon>
        <taxon>Candidatus Nealsoniibacteriota</taxon>
    </lineage>
</organism>